<dbReference type="InterPro" id="IPR012093">
    <property type="entry name" value="Pirin"/>
</dbReference>
<evidence type="ECO:0000256" key="1">
    <source>
        <dbReference type="ARBA" id="ARBA00008416"/>
    </source>
</evidence>
<dbReference type="PIRSF" id="PIRSF006232">
    <property type="entry name" value="Pirin"/>
    <property type="match status" value="1"/>
</dbReference>
<dbReference type="InterPro" id="IPR014710">
    <property type="entry name" value="RmlC-like_jellyroll"/>
</dbReference>
<evidence type="ECO:0000256" key="2">
    <source>
        <dbReference type="PIRSR" id="PIRSR006232-1"/>
    </source>
</evidence>
<comment type="cofactor">
    <cofactor evidence="2">
        <name>Fe cation</name>
        <dbReference type="ChEBI" id="CHEBI:24875"/>
    </cofactor>
    <text evidence="2">Binds 1 Fe cation per subunit.</text>
</comment>
<dbReference type="Pfam" id="PF02678">
    <property type="entry name" value="Pirin"/>
    <property type="match status" value="1"/>
</dbReference>
<gene>
    <name evidence="6" type="ORF">HH303_01515</name>
</gene>
<evidence type="ECO:0000256" key="3">
    <source>
        <dbReference type="RuleBase" id="RU003457"/>
    </source>
</evidence>
<dbReference type="PANTHER" id="PTHR13903">
    <property type="entry name" value="PIRIN-RELATED"/>
    <property type="match status" value="1"/>
</dbReference>
<dbReference type="InterPro" id="IPR011051">
    <property type="entry name" value="RmlC_Cupin_sf"/>
</dbReference>
<feature type="domain" description="Pirin C-terminal" evidence="5">
    <location>
        <begin position="177"/>
        <end position="272"/>
    </location>
</feature>
<proteinExistence type="inferred from homology"/>
<comment type="caution">
    <text evidence="6">The sequence shown here is derived from an EMBL/GenBank/DDBJ whole genome shotgun (WGS) entry which is preliminary data.</text>
</comment>
<feature type="binding site" evidence="2">
    <location>
        <position position="100"/>
    </location>
    <ligand>
        <name>Fe cation</name>
        <dbReference type="ChEBI" id="CHEBI:24875"/>
    </ligand>
</feature>
<protein>
    <submittedName>
        <fullName evidence="6">Pirin family protein</fullName>
    </submittedName>
</protein>
<feature type="domain" description="Pirin N-terminal" evidence="4">
    <location>
        <begin position="19"/>
        <end position="121"/>
    </location>
</feature>
<dbReference type="SUPFAM" id="SSF51182">
    <property type="entry name" value="RmlC-like cupins"/>
    <property type="match status" value="1"/>
</dbReference>
<dbReference type="RefSeq" id="WP_169623437.1">
    <property type="nucleotide sequence ID" value="NZ_JABBNT010000001.1"/>
</dbReference>
<keyword evidence="7" id="KW-1185">Reference proteome</keyword>
<evidence type="ECO:0000259" key="4">
    <source>
        <dbReference type="Pfam" id="PF02678"/>
    </source>
</evidence>
<keyword evidence="2" id="KW-0479">Metal-binding</keyword>
<feature type="binding site" evidence="2">
    <location>
        <position position="102"/>
    </location>
    <ligand>
        <name>Fe cation</name>
        <dbReference type="ChEBI" id="CHEBI:24875"/>
    </ligand>
</feature>
<feature type="binding site" evidence="2">
    <location>
        <position position="56"/>
    </location>
    <ligand>
        <name>Fe cation</name>
        <dbReference type="ChEBI" id="CHEBI:24875"/>
    </ligand>
</feature>
<dbReference type="Gene3D" id="2.60.120.10">
    <property type="entry name" value="Jelly Rolls"/>
    <property type="match status" value="2"/>
</dbReference>
<dbReference type="AlphaFoldDB" id="A0A7Y0DX15"/>
<dbReference type="InterPro" id="IPR008778">
    <property type="entry name" value="Pirin_C_dom"/>
</dbReference>
<dbReference type="EMBL" id="JABBNT010000001">
    <property type="protein sequence ID" value="NMM43136.1"/>
    <property type="molecule type" value="Genomic_DNA"/>
</dbReference>
<evidence type="ECO:0000313" key="6">
    <source>
        <dbReference type="EMBL" id="NMM43136.1"/>
    </source>
</evidence>
<dbReference type="Pfam" id="PF05726">
    <property type="entry name" value="Pirin_C"/>
    <property type="match status" value="1"/>
</dbReference>
<evidence type="ECO:0000313" key="7">
    <source>
        <dbReference type="Proteomes" id="UP000539372"/>
    </source>
</evidence>
<dbReference type="GO" id="GO:0046872">
    <property type="term" value="F:metal ion binding"/>
    <property type="evidence" value="ECO:0007669"/>
    <property type="project" value="UniProtKB-KW"/>
</dbReference>
<reference evidence="6 7" key="1">
    <citation type="submission" date="2020-04" db="EMBL/GenBank/DDBJ databases">
        <title>Rhodospirillaceae bacterium KN72 isolated from deep sea.</title>
        <authorList>
            <person name="Zhang D.-C."/>
        </authorList>
    </citation>
    <scope>NUCLEOTIDE SEQUENCE [LARGE SCALE GENOMIC DNA]</scope>
    <source>
        <strain evidence="6 7">KN72</strain>
    </source>
</reference>
<sequence length="290" mass="31176">MTVELILPPKGNTIDGFPVWRALPRIKRRSIGPFVFLDQMGPTAFDAGKYLDVAPHPHIGLSTITWLIEGEILHRDSLGSELVIRPGEVNWMTAGAGIVHSERSPDAQRHAGARIFGMQAWTALPKDREDTAPSFQHYPSRTIPEVTGDGATASLIVGSGWGEQSPVVAQSETLYAQIVLAADGNMDLPDAQERAIYVATGAVSIDGGSPIVAPCLAVLGKDARTISADRSSLVMLLGGEPLDGPRAMDWNFVSSDPAKIATARERWLARDFPTVPGDNGYTPYPSRNTN</sequence>
<name>A0A7Y0DX15_9PROT</name>
<accession>A0A7Y0DX15</accession>
<dbReference type="CDD" id="cd02909">
    <property type="entry name" value="cupin_pirin_N"/>
    <property type="match status" value="1"/>
</dbReference>
<dbReference type="InterPro" id="IPR003829">
    <property type="entry name" value="Pirin_N_dom"/>
</dbReference>
<dbReference type="PANTHER" id="PTHR13903:SF8">
    <property type="entry name" value="PIRIN"/>
    <property type="match status" value="1"/>
</dbReference>
<keyword evidence="2" id="KW-0408">Iron</keyword>
<dbReference type="Proteomes" id="UP000539372">
    <property type="component" value="Unassembled WGS sequence"/>
</dbReference>
<evidence type="ECO:0000259" key="5">
    <source>
        <dbReference type="Pfam" id="PF05726"/>
    </source>
</evidence>
<comment type="similarity">
    <text evidence="1 3">Belongs to the pirin family.</text>
</comment>
<feature type="binding site" evidence="2">
    <location>
        <position position="58"/>
    </location>
    <ligand>
        <name>Fe cation</name>
        <dbReference type="ChEBI" id="CHEBI:24875"/>
    </ligand>
</feature>
<organism evidence="6 7">
    <name type="scientific">Pacificispira spongiicola</name>
    <dbReference type="NCBI Taxonomy" id="2729598"/>
    <lineage>
        <taxon>Bacteria</taxon>
        <taxon>Pseudomonadati</taxon>
        <taxon>Pseudomonadota</taxon>
        <taxon>Alphaproteobacteria</taxon>
        <taxon>Rhodospirillales</taxon>
        <taxon>Rhodospirillaceae</taxon>
        <taxon>Pacificispira</taxon>
    </lineage>
</organism>